<reference evidence="2" key="1">
    <citation type="submission" date="2023-05" db="EMBL/GenBank/DDBJ databases">
        <authorList>
            <person name="Stuckert A."/>
        </authorList>
    </citation>
    <scope>NUCLEOTIDE SEQUENCE</scope>
</reference>
<dbReference type="EMBL" id="CATNWA010000210">
    <property type="protein sequence ID" value="CAI9534527.1"/>
    <property type="molecule type" value="Genomic_DNA"/>
</dbReference>
<keyword evidence="3" id="KW-1185">Reference proteome</keyword>
<sequence length="97" mass="10442">MTALPRNLLSIVQSMSRTRVRRKSWRRVTAYYTASHVLRRPPVSSPRLGTSPSALRGKSIPCVSAAVTPPSAMDLATNATGAPQPSIMGLPPQYSPL</sequence>
<evidence type="ECO:0000313" key="2">
    <source>
        <dbReference type="EMBL" id="CAI9534527.1"/>
    </source>
</evidence>
<feature type="region of interest" description="Disordered" evidence="1">
    <location>
        <begin position="76"/>
        <end position="97"/>
    </location>
</feature>
<evidence type="ECO:0000313" key="3">
    <source>
        <dbReference type="Proteomes" id="UP001162483"/>
    </source>
</evidence>
<proteinExistence type="predicted"/>
<evidence type="ECO:0000256" key="1">
    <source>
        <dbReference type="SAM" id="MobiDB-lite"/>
    </source>
</evidence>
<gene>
    <name evidence="2" type="ORF">SPARVUS_LOCUS652904</name>
</gene>
<comment type="caution">
    <text evidence="2">The sequence shown here is derived from an EMBL/GenBank/DDBJ whole genome shotgun (WGS) entry which is preliminary data.</text>
</comment>
<organism evidence="2 3">
    <name type="scientific">Staurois parvus</name>
    <dbReference type="NCBI Taxonomy" id="386267"/>
    <lineage>
        <taxon>Eukaryota</taxon>
        <taxon>Metazoa</taxon>
        <taxon>Chordata</taxon>
        <taxon>Craniata</taxon>
        <taxon>Vertebrata</taxon>
        <taxon>Euteleostomi</taxon>
        <taxon>Amphibia</taxon>
        <taxon>Batrachia</taxon>
        <taxon>Anura</taxon>
        <taxon>Neobatrachia</taxon>
        <taxon>Ranoidea</taxon>
        <taxon>Ranidae</taxon>
        <taxon>Staurois</taxon>
    </lineage>
</organism>
<name>A0ABN9AEU8_9NEOB</name>
<protein>
    <submittedName>
        <fullName evidence="2">Uncharacterized protein</fullName>
    </submittedName>
</protein>
<dbReference type="Proteomes" id="UP001162483">
    <property type="component" value="Unassembled WGS sequence"/>
</dbReference>
<accession>A0ABN9AEU8</accession>